<evidence type="ECO:0000313" key="3">
    <source>
        <dbReference type="Proteomes" id="UP000614261"/>
    </source>
</evidence>
<dbReference type="InterPro" id="IPR024445">
    <property type="entry name" value="Tnp_ISXO2-like"/>
</dbReference>
<dbReference type="Pfam" id="PF12760">
    <property type="entry name" value="Zn_ribbon_IS1595"/>
    <property type="match status" value="1"/>
</dbReference>
<gene>
    <name evidence="2" type="ORF">GCM10010833_08140</name>
</gene>
<evidence type="ECO:0000313" key="2">
    <source>
        <dbReference type="EMBL" id="GGB55808.1"/>
    </source>
</evidence>
<sequence>MDITAPRFTDENAAREHLEAIQWPDGPFCPHCGSFKATRLEGTHHRAGLIQCNDCRQQFTVTVGTVFERSKVALNKWLLVNHLLCSSKKGMSAHQIGRMIGVSYKTAWFMCHRIREAMKGGPTGPLGGPDKVVEADETYVGGKAKNRATRKPAAKKAVVALVERDGNVRSFHVANVTAKDLRGLIVTNVDRASHLMTDESLVYTRVGREFNGHSVVNHSAKQYVTTGGFKHSNTAENFFSIFKRGVIGTYHHMSEAHLGRYTAEFDFRYNTRKISDSERADAALKGIYGKRLTYRRIDKLAA</sequence>
<name>A0ABQ1J2H4_9SPHN</name>
<keyword evidence="3" id="KW-1185">Reference proteome</keyword>
<organism evidence="2 3">
    <name type="scientific">Blastomonas aquatica</name>
    <dbReference type="NCBI Taxonomy" id="1510276"/>
    <lineage>
        <taxon>Bacteria</taxon>
        <taxon>Pseudomonadati</taxon>
        <taxon>Pseudomonadota</taxon>
        <taxon>Alphaproteobacteria</taxon>
        <taxon>Sphingomonadales</taxon>
        <taxon>Sphingomonadaceae</taxon>
        <taxon>Blastomonas</taxon>
    </lineage>
</organism>
<dbReference type="InterPro" id="IPR024442">
    <property type="entry name" value="Transposase_Zn_ribbon"/>
</dbReference>
<dbReference type="RefSeq" id="WP_188513135.1">
    <property type="nucleotide sequence ID" value="NZ_BMGD01000002.1"/>
</dbReference>
<reference evidence="3" key="1">
    <citation type="journal article" date="2019" name="Int. J. Syst. Evol. Microbiol.">
        <title>The Global Catalogue of Microorganisms (GCM) 10K type strain sequencing project: providing services to taxonomists for standard genome sequencing and annotation.</title>
        <authorList>
            <consortium name="The Broad Institute Genomics Platform"/>
            <consortium name="The Broad Institute Genome Sequencing Center for Infectious Disease"/>
            <person name="Wu L."/>
            <person name="Ma J."/>
        </authorList>
    </citation>
    <scope>NUCLEOTIDE SEQUENCE [LARGE SCALE GENOMIC DNA]</scope>
    <source>
        <strain evidence="3">CGMCC 1.12851</strain>
    </source>
</reference>
<proteinExistence type="predicted"/>
<evidence type="ECO:0000259" key="1">
    <source>
        <dbReference type="SMART" id="SM01126"/>
    </source>
</evidence>
<protein>
    <submittedName>
        <fullName evidence="2">DDE transposase</fullName>
    </submittedName>
</protein>
<dbReference type="PANTHER" id="PTHR47163">
    <property type="entry name" value="DDE_TNP_IS1595 DOMAIN-CONTAINING PROTEIN"/>
    <property type="match status" value="1"/>
</dbReference>
<dbReference type="PANTHER" id="PTHR47163:SF2">
    <property type="entry name" value="SI:DKEY-17M8.2"/>
    <property type="match status" value="1"/>
</dbReference>
<comment type="caution">
    <text evidence="2">The sequence shown here is derived from an EMBL/GenBank/DDBJ whole genome shotgun (WGS) entry which is preliminary data.</text>
</comment>
<dbReference type="Pfam" id="PF12762">
    <property type="entry name" value="DDE_Tnp_IS1595"/>
    <property type="match status" value="1"/>
</dbReference>
<dbReference type="InterPro" id="IPR053164">
    <property type="entry name" value="IS1016-like_transposase"/>
</dbReference>
<feature type="domain" description="ISXO2-like transposase" evidence="1">
    <location>
        <begin position="125"/>
        <end position="270"/>
    </location>
</feature>
<dbReference type="Proteomes" id="UP000614261">
    <property type="component" value="Unassembled WGS sequence"/>
</dbReference>
<dbReference type="EMBL" id="BMGD01000002">
    <property type="protein sequence ID" value="GGB55808.1"/>
    <property type="molecule type" value="Genomic_DNA"/>
</dbReference>
<dbReference type="SMART" id="SM01126">
    <property type="entry name" value="DDE_Tnp_IS1595"/>
    <property type="match status" value="1"/>
</dbReference>
<accession>A0ABQ1J2H4</accession>
<dbReference type="NCBIfam" id="NF033547">
    <property type="entry name" value="transpos_IS1595"/>
    <property type="match status" value="1"/>
</dbReference>